<dbReference type="EMBL" id="GEBQ01011645">
    <property type="protein sequence ID" value="JAT28332.1"/>
    <property type="molecule type" value="Transcribed_RNA"/>
</dbReference>
<sequence length="183" mass="20586">CNSSDSEYFDANSEEQIETPIPPSRPVLLPDEAILIQRSRAINTWKMEACKMYDQLSVSSKSEVGPILFGFTPAELGAEPLEMSTVTSISDYFVTNSDVSFDSNSDITNYFDTKSQISNLSITNEQDQAPRPPETPVPQPDEVIRRWREINARLLGNHKRSDQPAITNPEVSKNLLKEPEHIM</sequence>
<gene>
    <name evidence="2" type="ORF">g.36734</name>
</gene>
<protein>
    <submittedName>
        <fullName evidence="2">Uncharacterized protein</fullName>
    </submittedName>
</protein>
<dbReference type="AlphaFoldDB" id="A0A1B6LXA9"/>
<feature type="non-terminal residue" evidence="2">
    <location>
        <position position="183"/>
    </location>
</feature>
<reference evidence="2" key="1">
    <citation type="submission" date="2015-11" db="EMBL/GenBank/DDBJ databases">
        <title>De novo transcriptome assembly of four potential Pierce s Disease insect vectors from Arizona vineyards.</title>
        <authorList>
            <person name="Tassone E.E."/>
        </authorList>
    </citation>
    <scope>NUCLEOTIDE SEQUENCE</scope>
</reference>
<organism evidence="2">
    <name type="scientific">Graphocephala atropunctata</name>
    <dbReference type="NCBI Taxonomy" id="36148"/>
    <lineage>
        <taxon>Eukaryota</taxon>
        <taxon>Metazoa</taxon>
        <taxon>Ecdysozoa</taxon>
        <taxon>Arthropoda</taxon>
        <taxon>Hexapoda</taxon>
        <taxon>Insecta</taxon>
        <taxon>Pterygota</taxon>
        <taxon>Neoptera</taxon>
        <taxon>Paraneoptera</taxon>
        <taxon>Hemiptera</taxon>
        <taxon>Auchenorrhyncha</taxon>
        <taxon>Membracoidea</taxon>
        <taxon>Cicadellidae</taxon>
        <taxon>Cicadellinae</taxon>
        <taxon>Cicadellini</taxon>
        <taxon>Graphocephala</taxon>
    </lineage>
</organism>
<accession>A0A1B6LXA9</accession>
<feature type="non-terminal residue" evidence="2">
    <location>
        <position position="1"/>
    </location>
</feature>
<name>A0A1B6LXA9_9HEMI</name>
<proteinExistence type="predicted"/>
<evidence type="ECO:0000256" key="1">
    <source>
        <dbReference type="SAM" id="MobiDB-lite"/>
    </source>
</evidence>
<feature type="region of interest" description="Disordered" evidence="1">
    <location>
        <begin position="156"/>
        <end position="183"/>
    </location>
</feature>
<evidence type="ECO:0000313" key="2">
    <source>
        <dbReference type="EMBL" id="JAT28332.1"/>
    </source>
</evidence>
<feature type="region of interest" description="Disordered" evidence="1">
    <location>
        <begin position="1"/>
        <end position="24"/>
    </location>
</feature>